<evidence type="ECO:0000313" key="1">
    <source>
        <dbReference type="EMBL" id="MBY8821672.1"/>
    </source>
</evidence>
<dbReference type="InterPro" id="IPR035936">
    <property type="entry name" value="BB2672"/>
</dbReference>
<dbReference type="InterPro" id="IPR009569">
    <property type="entry name" value="AA_synth_put"/>
</dbReference>
<gene>
    <name evidence="1" type="ORF">K7G82_05170</name>
</gene>
<organism evidence="1 2">
    <name type="scientific">Sphingomonas colocasiae</name>
    <dbReference type="NCBI Taxonomy" id="1848973"/>
    <lineage>
        <taxon>Bacteria</taxon>
        <taxon>Pseudomonadati</taxon>
        <taxon>Pseudomonadota</taxon>
        <taxon>Alphaproteobacteria</taxon>
        <taxon>Sphingomonadales</taxon>
        <taxon>Sphingomonadaceae</taxon>
        <taxon>Sphingomonas</taxon>
    </lineage>
</organism>
<keyword evidence="2" id="KW-1185">Reference proteome</keyword>
<dbReference type="EMBL" id="JAINVV010000003">
    <property type="protein sequence ID" value="MBY8821672.1"/>
    <property type="molecule type" value="Genomic_DNA"/>
</dbReference>
<protein>
    <submittedName>
        <fullName evidence="1">Amino acid synthesis family protein</fullName>
    </submittedName>
</protein>
<accession>A0ABS7PMJ3</accession>
<dbReference type="Pfam" id="PF06684">
    <property type="entry name" value="AA_synth"/>
    <property type="match status" value="1"/>
</dbReference>
<proteinExistence type="predicted"/>
<evidence type="ECO:0000313" key="2">
    <source>
        <dbReference type="Proteomes" id="UP000706039"/>
    </source>
</evidence>
<reference evidence="1 2" key="1">
    <citation type="submission" date="2021-08" db="EMBL/GenBank/DDBJ databases">
        <authorList>
            <person name="Tuo L."/>
        </authorList>
    </citation>
    <scope>NUCLEOTIDE SEQUENCE [LARGE SCALE GENOMIC DNA]</scope>
    <source>
        <strain evidence="1 2">JCM 31229</strain>
    </source>
</reference>
<dbReference type="RefSeq" id="WP_222988769.1">
    <property type="nucleotide sequence ID" value="NZ_JAINVV010000003.1"/>
</dbReference>
<comment type="caution">
    <text evidence="1">The sequence shown here is derived from an EMBL/GenBank/DDBJ whole genome shotgun (WGS) entry which is preliminary data.</text>
</comment>
<dbReference type="SUPFAM" id="SSF160519">
    <property type="entry name" value="BB2672-like"/>
    <property type="match status" value="1"/>
</dbReference>
<name>A0ABS7PMJ3_9SPHN</name>
<dbReference type="Proteomes" id="UP000706039">
    <property type="component" value="Unassembled WGS sequence"/>
</dbReference>
<sequence length="191" mass="20014">MDVVRILSFIDEARFEAGRRADAPLRKVAVAAVVKNPFAGRPYQEDLSDLIAASTAVGAEIAAIGVSLMGGLPVESYGKGAIVGVAGEQEHGVAMLTTVYGDVLRQAVGGGTAWISSATKVGGMGSAIDIPLAYKDALFVRSHYDAMTVTLHSAPRPDEMAIICCFASRGRLNHRVGGISRDEAEGRDGLR</sequence>
<dbReference type="Gene3D" id="3.30.1330.110">
    <property type="entry name" value="BB2672"/>
    <property type="match status" value="1"/>
</dbReference>